<comment type="similarity">
    <text evidence="4">Belongs to the protein-tyrosine phosphatase family. Non-receptor class 4 subfamily.</text>
</comment>
<dbReference type="PROSITE" id="PS00383">
    <property type="entry name" value="TYR_PHOSPHATASE_1"/>
    <property type="match status" value="1"/>
</dbReference>
<dbReference type="SMART" id="SM00194">
    <property type="entry name" value="PTPc"/>
    <property type="match status" value="1"/>
</dbReference>
<dbReference type="GO" id="GO:0005634">
    <property type="term" value="C:nucleus"/>
    <property type="evidence" value="ECO:0007669"/>
    <property type="project" value="TreeGrafter"/>
</dbReference>
<dbReference type="EC" id="3.1.3.48" evidence="1"/>
<dbReference type="InterPro" id="IPR000387">
    <property type="entry name" value="Tyr_Pase_dom"/>
</dbReference>
<proteinExistence type="inferred from homology"/>
<name>A0A815MW76_9BILA</name>
<dbReference type="EMBL" id="CAJNOV010010884">
    <property type="protein sequence ID" value="CAF1428393.1"/>
    <property type="molecule type" value="Genomic_DNA"/>
</dbReference>
<dbReference type="InterPro" id="IPR047170">
    <property type="entry name" value="PTN12/18/22"/>
</dbReference>
<dbReference type="PANTHER" id="PTHR45983">
    <property type="entry name" value="TYROSINE PHOSPHATSE N18, PUTATIVE-RELATED"/>
    <property type="match status" value="1"/>
</dbReference>
<dbReference type="InterPro" id="IPR000242">
    <property type="entry name" value="PTP_cat"/>
</dbReference>
<dbReference type="PROSITE" id="PS50056">
    <property type="entry name" value="TYR_PHOSPHATASE_2"/>
    <property type="match status" value="1"/>
</dbReference>
<dbReference type="InterPro" id="IPR029021">
    <property type="entry name" value="Prot-tyrosine_phosphatase-like"/>
</dbReference>
<dbReference type="PROSITE" id="PS50055">
    <property type="entry name" value="TYR_PHOSPHATASE_PTP"/>
    <property type="match status" value="1"/>
</dbReference>
<evidence type="ECO:0000256" key="2">
    <source>
        <dbReference type="ARBA" id="ARBA00022801"/>
    </source>
</evidence>
<feature type="domain" description="Tyrosine-protein phosphatase" evidence="5">
    <location>
        <begin position="32"/>
        <end position="301"/>
    </location>
</feature>
<evidence type="ECO:0000259" key="6">
    <source>
        <dbReference type="PROSITE" id="PS50056"/>
    </source>
</evidence>
<dbReference type="Pfam" id="PF00102">
    <property type="entry name" value="Y_phosphatase"/>
    <property type="match status" value="1"/>
</dbReference>
<feature type="domain" description="Tyrosine specific protein phosphatases" evidence="6">
    <location>
        <begin position="209"/>
        <end position="292"/>
    </location>
</feature>
<reference evidence="7" key="1">
    <citation type="submission" date="2021-02" db="EMBL/GenBank/DDBJ databases">
        <authorList>
            <person name="Nowell W R."/>
        </authorList>
    </citation>
    <scope>NUCLEOTIDE SEQUENCE</scope>
</reference>
<dbReference type="PANTHER" id="PTHR45983:SF2">
    <property type="entry name" value="PROTEIN-TYROSINE-PHOSPHATASE"/>
    <property type="match status" value="1"/>
</dbReference>
<dbReference type="SMART" id="SM00404">
    <property type="entry name" value="PTPc_motif"/>
    <property type="match status" value="1"/>
</dbReference>
<dbReference type="Proteomes" id="UP000663855">
    <property type="component" value="Unassembled WGS sequence"/>
</dbReference>
<accession>A0A815MW76</accession>
<evidence type="ECO:0000256" key="1">
    <source>
        <dbReference type="ARBA" id="ARBA00013064"/>
    </source>
</evidence>
<dbReference type="InterPro" id="IPR003595">
    <property type="entry name" value="Tyr_Pase_cat"/>
</dbReference>
<gene>
    <name evidence="7" type="ORF">CJN711_LOCUS23433</name>
</gene>
<keyword evidence="3" id="KW-0904">Protein phosphatase</keyword>
<evidence type="ECO:0000256" key="4">
    <source>
        <dbReference type="ARBA" id="ARBA00034734"/>
    </source>
</evidence>
<evidence type="ECO:0000313" key="7">
    <source>
        <dbReference type="EMBL" id="CAF1428393.1"/>
    </source>
</evidence>
<dbReference type="GO" id="GO:0005737">
    <property type="term" value="C:cytoplasm"/>
    <property type="evidence" value="ECO:0007669"/>
    <property type="project" value="TreeGrafter"/>
</dbReference>
<dbReference type="GO" id="GO:0004726">
    <property type="term" value="F:non-membrane spanning protein tyrosine phosphatase activity"/>
    <property type="evidence" value="ECO:0007669"/>
    <property type="project" value="InterPro"/>
</dbReference>
<dbReference type="Gene3D" id="3.90.190.10">
    <property type="entry name" value="Protein tyrosine phosphatase superfamily"/>
    <property type="match status" value="1"/>
</dbReference>
<evidence type="ECO:0000313" key="8">
    <source>
        <dbReference type="Proteomes" id="UP000663855"/>
    </source>
</evidence>
<dbReference type="AlphaFoldDB" id="A0A815MW76"/>
<dbReference type="SUPFAM" id="SSF52799">
    <property type="entry name" value="(Phosphotyrosine protein) phosphatases II"/>
    <property type="match status" value="1"/>
</dbReference>
<evidence type="ECO:0000256" key="3">
    <source>
        <dbReference type="ARBA" id="ARBA00022912"/>
    </source>
</evidence>
<keyword evidence="2" id="KW-0378">Hydrolase</keyword>
<sequence length="477" mass="55395">MMNNTDGESITNRITRMIAEFEQSRDPESTEIGRQFIQLQRTTMANKDILSCYEGAKLINRIKNRYRDILPYDRYRVILPSDDDSDYINASFIQDLYGYPRYIAAQGPIDASLKDFFHMIWTFQITSIICTAIDNEAGRMKFRRYWPDDEETLQFGSYQITKDQSSNKAYSCNDYEMRPLIMICGEIQRRISFYHFLQWFDHDTPDDESTIFELLLRVYEDRDSSTNSPILVHCSAGCGRTGSMIAIDLCRLLLNDEQLFCSKEYQLYPVFKVATHIRQFRMALIQTPKQYAFVHKMFLFIMKIHGNILLRSILNNDEDETLDSPFDTKLSTSPSIPSVLRRQSGSFQITLRDPPIRRRFLDDSNTSSPAMSPSDMFSSISKSSSCITTSQTSKRSPVSTRFSLIITSEQDSIDVFIHPNERFNSTICDDMQLNNLPRDESTLLRHTRSDSTDVYSVALSRHYHQKQNSKDHEAYSD</sequence>
<dbReference type="PRINTS" id="PR00700">
    <property type="entry name" value="PRTYPHPHTASE"/>
</dbReference>
<evidence type="ECO:0000259" key="5">
    <source>
        <dbReference type="PROSITE" id="PS50055"/>
    </source>
</evidence>
<organism evidence="7 8">
    <name type="scientific">Rotaria magnacalcarata</name>
    <dbReference type="NCBI Taxonomy" id="392030"/>
    <lineage>
        <taxon>Eukaryota</taxon>
        <taxon>Metazoa</taxon>
        <taxon>Spiralia</taxon>
        <taxon>Gnathifera</taxon>
        <taxon>Rotifera</taxon>
        <taxon>Eurotatoria</taxon>
        <taxon>Bdelloidea</taxon>
        <taxon>Philodinida</taxon>
        <taxon>Philodinidae</taxon>
        <taxon>Rotaria</taxon>
    </lineage>
</organism>
<protein>
    <recommendedName>
        <fullName evidence="1">protein-tyrosine-phosphatase</fullName>
        <ecNumber evidence="1">3.1.3.48</ecNumber>
    </recommendedName>
</protein>
<comment type="caution">
    <text evidence="7">The sequence shown here is derived from an EMBL/GenBank/DDBJ whole genome shotgun (WGS) entry which is preliminary data.</text>
</comment>
<dbReference type="InterPro" id="IPR016130">
    <property type="entry name" value="Tyr_Pase_AS"/>
</dbReference>